<dbReference type="InterPro" id="IPR029057">
    <property type="entry name" value="PRTase-like"/>
</dbReference>
<organism evidence="2 3">
    <name type="scientific">Candidatus Gottesmanbacteria bacterium RIFCSPHIGHO2_01_FULL_40_15</name>
    <dbReference type="NCBI Taxonomy" id="1798376"/>
    <lineage>
        <taxon>Bacteria</taxon>
        <taxon>Candidatus Gottesmaniibacteriota</taxon>
    </lineage>
</organism>
<accession>A0A1F5Z431</accession>
<dbReference type="InterPro" id="IPR000836">
    <property type="entry name" value="PRTase_dom"/>
</dbReference>
<feature type="domain" description="Phosphoribosyltransferase" evidence="1">
    <location>
        <begin position="8"/>
        <end position="147"/>
    </location>
</feature>
<dbReference type="Gene3D" id="3.30.1310.20">
    <property type="entry name" value="PRTase-like"/>
    <property type="match status" value="1"/>
</dbReference>
<name>A0A1F5Z431_9BACT</name>
<reference evidence="2 3" key="1">
    <citation type="journal article" date="2016" name="Nat. Commun.">
        <title>Thousands of microbial genomes shed light on interconnected biogeochemical processes in an aquifer system.</title>
        <authorList>
            <person name="Anantharaman K."/>
            <person name="Brown C.T."/>
            <person name="Hug L.A."/>
            <person name="Sharon I."/>
            <person name="Castelle C.J."/>
            <person name="Probst A.J."/>
            <person name="Thomas B.C."/>
            <person name="Singh A."/>
            <person name="Wilkins M.J."/>
            <person name="Karaoz U."/>
            <person name="Brodie E.L."/>
            <person name="Williams K.H."/>
            <person name="Hubbard S.S."/>
            <person name="Banfield J.F."/>
        </authorList>
    </citation>
    <scope>NUCLEOTIDE SEQUENCE [LARGE SCALE GENOMIC DNA]</scope>
</reference>
<proteinExistence type="predicted"/>
<dbReference type="Gene3D" id="3.40.50.2020">
    <property type="match status" value="1"/>
</dbReference>
<dbReference type="CDD" id="cd06223">
    <property type="entry name" value="PRTases_typeI"/>
    <property type="match status" value="1"/>
</dbReference>
<gene>
    <name evidence="2" type="ORF">A2777_04215</name>
</gene>
<comment type="caution">
    <text evidence="2">The sequence shown here is derived from an EMBL/GenBank/DDBJ whole genome shotgun (WGS) entry which is preliminary data.</text>
</comment>
<dbReference type="Pfam" id="PF00156">
    <property type="entry name" value="Pribosyltran"/>
    <property type="match status" value="1"/>
</dbReference>
<evidence type="ECO:0000313" key="2">
    <source>
        <dbReference type="EMBL" id="OGG07074.1"/>
    </source>
</evidence>
<dbReference type="Proteomes" id="UP000177354">
    <property type="component" value="Unassembled WGS sequence"/>
</dbReference>
<evidence type="ECO:0000259" key="1">
    <source>
        <dbReference type="Pfam" id="PF00156"/>
    </source>
</evidence>
<dbReference type="AlphaFoldDB" id="A0A1F5Z431"/>
<dbReference type="SUPFAM" id="SSF53271">
    <property type="entry name" value="PRTase-like"/>
    <property type="match status" value="1"/>
</dbReference>
<dbReference type="EMBL" id="MFJF01000012">
    <property type="protein sequence ID" value="OGG07074.1"/>
    <property type="molecule type" value="Genomic_DNA"/>
</dbReference>
<sequence length="216" mass="24242">MFESRQAAGKMLAKKLFEYKSNNEMCVMAIPRGGVVTGAEIAEQLNLPLEAISIKKLGAPFNPELAIGAVAQNNTKYIDRDLIAKLAVTEEYLERETEEKMKEVEERVFKYKINLNSLTKHAKFILTDDGIATGATVRAALTFIQNLSKLTGVKRWAILAIPVAAKDTAALFKNEADKIIILHESEDFGAVGQFYRNFSQVEDEEVINILEKYRRK</sequence>
<protein>
    <recommendedName>
        <fullName evidence="1">Phosphoribosyltransferase domain-containing protein</fullName>
    </recommendedName>
</protein>
<evidence type="ECO:0000313" key="3">
    <source>
        <dbReference type="Proteomes" id="UP000177354"/>
    </source>
</evidence>